<dbReference type="SMART" id="SM00926">
    <property type="entry name" value="Molybdop_Fe4S4"/>
    <property type="match status" value="1"/>
</dbReference>
<comment type="caution">
    <text evidence="11">The sequence shown here is derived from an EMBL/GenBank/DDBJ whole genome shotgun (WGS) entry which is preliminary data.</text>
</comment>
<accession>A0A3M9XLR9</accession>
<dbReference type="Pfam" id="PF01568">
    <property type="entry name" value="Molydop_binding"/>
    <property type="match status" value="1"/>
</dbReference>
<dbReference type="Pfam" id="PF04879">
    <property type="entry name" value="Molybdop_Fe4S4"/>
    <property type="match status" value="1"/>
</dbReference>
<dbReference type="InterPro" id="IPR041924">
    <property type="entry name" value="Formate_Dh-H_N"/>
</dbReference>
<dbReference type="Pfam" id="PF12838">
    <property type="entry name" value="Fer4_7"/>
    <property type="match status" value="1"/>
</dbReference>
<dbReference type="PRINTS" id="PR00368">
    <property type="entry name" value="FADPNR"/>
</dbReference>
<dbReference type="SUPFAM" id="SSF54292">
    <property type="entry name" value="2Fe-2S ferredoxin-like"/>
    <property type="match status" value="1"/>
</dbReference>
<dbReference type="InterPro" id="IPR017896">
    <property type="entry name" value="4Fe4S_Fe-S-bd"/>
</dbReference>
<evidence type="ECO:0000256" key="3">
    <source>
        <dbReference type="ARBA" id="ARBA00022723"/>
    </source>
</evidence>
<dbReference type="GO" id="GO:0008863">
    <property type="term" value="F:formate dehydrogenase (NAD+) activity"/>
    <property type="evidence" value="ECO:0007669"/>
    <property type="project" value="InterPro"/>
</dbReference>
<dbReference type="CDD" id="cd00207">
    <property type="entry name" value="fer2"/>
    <property type="match status" value="1"/>
</dbReference>
<feature type="domain" description="4Fe-4S ferredoxin-type" evidence="9">
    <location>
        <begin position="731"/>
        <end position="761"/>
    </location>
</feature>
<dbReference type="FunFam" id="3.30.70.20:FF:000035">
    <property type="entry name" value="Iron hydrogenase 1"/>
    <property type="match status" value="1"/>
</dbReference>
<dbReference type="Pfam" id="PF07992">
    <property type="entry name" value="Pyr_redox_2"/>
    <property type="match status" value="1"/>
</dbReference>
<dbReference type="PROSITE" id="PS51085">
    <property type="entry name" value="2FE2S_FER_2"/>
    <property type="match status" value="1"/>
</dbReference>
<keyword evidence="2" id="KW-0004">4Fe-4S</keyword>
<dbReference type="InterPro" id="IPR028261">
    <property type="entry name" value="DPD_II"/>
</dbReference>
<dbReference type="Proteomes" id="UP000268623">
    <property type="component" value="Unassembled WGS sequence"/>
</dbReference>
<dbReference type="Gene3D" id="3.40.228.10">
    <property type="entry name" value="Dimethylsulfoxide Reductase, domain 2"/>
    <property type="match status" value="1"/>
</dbReference>
<dbReference type="InterPro" id="IPR023753">
    <property type="entry name" value="FAD/NAD-binding_dom"/>
</dbReference>
<evidence type="ECO:0000256" key="7">
    <source>
        <dbReference type="ARBA" id="ARBA00023014"/>
    </source>
</evidence>
<feature type="domain" description="4Fe-4S Mo/W bis-MGD-type" evidence="10">
    <location>
        <begin position="769"/>
        <end position="825"/>
    </location>
</feature>
<keyword evidence="3" id="KW-0479">Metal-binding</keyword>
<dbReference type="CDD" id="cd02753">
    <property type="entry name" value="MopB_Formate-Dh-H"/>
    <property type="match status" value="1"/>
</dbReference>
<keyword evidence="4" id="KW-0677">Repeat</keyword>
<dbReference type="SUPFAM" id="SSF46548">
    <property type="entry name" value="alpha-helical ferredoxin"/>
    <property type="match status" value="1"/>
</dbReference>
<proteinExistence type="inferred from homology"/>
<feature type="domain" description="4Fe-4S ferredoxin-type" evidence="9">
    <location>
        <begin position="690"/>
        <end position="720"/>
    </location>
</feature>
<evidence type="ECO:0000259" key="10">
    <source>
        <dbReference type="PROSITE" id="PS51669"/>
    </source>
</evidence>
<dbReference type="InterPro" id="IPR017900">
    <property type="entry name" value="4Fe4S_Fe_S_CS"/>
</dbReference>
<dbReference type="Pfam" id="PF13510">
    <property type="entry name" value="Fer2_4"/>
    <property type="match status" value="1"/>
</dbReference>
<dbReference type="PROSITE" id="PS51379">
    <property type="entry name" value="4FE4S_FER_2"/>
    <property type="match status" value="2"/>
</dbReference>
<dbReference type="Gene3D" id="3.30.70.20">
    <property type="match status" value="1"/>
</dbReference>
<feature type="domain" description="2Fe-2S ferredoxin-type" evidence="8">
    <location>
        <begin position="67"/>
        <end position="145"/>
    </location>
</feature>
<evidence type="ECO:0000259" key="8">
    <source>
        <dbReference type="PROSITE" id="PS51085"/>
    </source>
</evidence>
<dbReference type="SUPFAM" id="SSF53706">
    <property type="entry name" value="Formate dehydrogenase/DMSO reductase, domains 1-3"/>
    <property type="match status" value="1"/>
</dbReference>
<dbReference type="SUPFAM" id="SSF54862">
    <property type="entry name" value="4Fe-4S ferredoxins"/>
    <property type="match status" value="1"/>
</dbReference>
<dbReference type="InterPro" id="IPR006656">
    <property type="entry name" value="Mopterin_OxRdtase"/>
</dbReference>
<dbReference type="PROSITE" id="PS00490">
    <property type="entry name" value="MOLYBDOPTERIN_PROK_2"/>
    <property type="match status" value="1"/>
</dbReference>
<dbReference type="Pfam" id="PF00384">
    <property type="entry name" value="Molybdopterin"/>
    <property type="match status" value="1"/>
</dbReference>
<evidence type="ECO:0000313" key="12">
    <source>
        <dbReference type="Proteomes" id="UP000268623"/>
    </source>
</evidence>
<dbReference type="OrthoDB" id="5287431at2"/>
<organism evidence="11 12">
    <name type="scientific">Methylocystis hirsuta</name>
    <dbReference type="NCBI Taxonomy" id="369798"/>
    <lineage>
        <taxon>Bacteria</taxon>
        <taxon>Pseudomonadati</taxon>
        <taxon>Pseudomonadota</taxon>
        <taxon>Alphaproteobacteria</taxon>
        <taxon>Hyphomicrobiales</taxon>
        <taxon>Methylocystaceae</taxon>
        <taxon>Methylocystis</taxon>
    </lineage>
</organism>
<evidence type="ECO:0000256" key="2">
    <source>
        <dbReference type="ARBA" id="ARBA00022485"/>
    </source>
</evidence>
<evidence type="ECO:0000256" key="6">
    <source>
        <dbReference type="ARBA" id="ARBA00023004"/>
    </source>
</evidence>
<dbReference type="GO" id="GO:0015942">
    <property type="term" value="P:formate metabolic process"/>
    <property type="evidence" value="ECO:0007669"/>
    <property type="project" value="InterPro"/>
</dbReference>
<evidence type="ECO:0000256" key="4">
    <source>
        <dbReference type="ARBA" id="ARBA00022737"/>
    </source>
</evidence>
<keyword evidence="5" id="KW-0560">Oxidoreductase</keyword>
<dbReference type="Gene3D" id="3.50.50.60">
    <property type="entry name" value="FAD/NAD(P)-binding domain"/>
    <property type="match status" value="2"/>
</dbReference>
<dbReference type="InterPro" id="IPR006655">
    <property type="entry name" value="Mopterin_OxRdtase_prok_CS"/>
</dbReference>
<comment type="similarity">
    <text evidence="1">In the C-terminal section; belongs to the prokaryotic molybdopterin-containing oxidoreductase family.</text>
</comment>
<dbReference type="InterPro" id="IPR001041">
    <property type="entry name" value="2Fe-2S_ferredoxin-type"/>
</dbReference>
<dbReference type="InterPro" id="IPR009010">
    <property type="entry name" value="Asp_de-COase-like_dom_sf"/>
</dbReference>
<evidence type="ECO:0000256" key="1">
    <source>
        <dbReference type="ARBA" id="ARBA00007023"/>
    </source>
</evidence>
<evidence type="ECO:0000259" key="9">
    <source>
        <dbReference type="PROSITE" id="PS51379"/>
    </source>
</evidence>
<dbReference type="NCBIfam" id="TIGR01591">
    <property type="entry name" value="Fdh-alpha"/>
    <property type="match status" value="1"/>
</dbReference>
<dbReference type="GO" id="GO:0003954">
    <property type="term" value="F:NADH dehydrogenase activity"/>
    <property type="evidence" value="ECO:0007669"/>
    <property type="project" value="TreeGrafter"/>
</dbReference>
<dbReference type="GO" id="GO:0016020">
    <property type="term" value="C:membrane"/>
    <property type="evidence" value="ECO:0007669"/>
    <property type="project" value="TreeGrafter"/>
</dbReference>
<dbReference type="EMBL" id="QWDD01000003">
    <property type="protein sequence ID" value="RNJ48008.1"/>
    <property type="molecule type" value="Genomic_DNA"/>
</dbReference>
<dbReference type="InterPro" id="IPR006478">
    <property type="entry name" value="Formate_DH_asu"/>
</dbReference>
<dbReference type="InterPro" id="IPR050123">
    <property type="entry name" value="Prok_molybdopt-oxidoreductase"/>
</dbReference>
<dbReference type="PROSITE" id="PS51669">
    <property type="entry name" value="4FE4S_MOW_BIS_MGD"/>
    <property type="match status" value="1"/>
</dbReference>
<dbReference type="PANTHER" id="PTHR43105:SF14">
    <property type="entry name" value="FORMATE DEHYDROGENASE H"/>
    <property type="match status" value="1"/>
</dbReference>
<evidence type="ECO:0000313" key="11">
    <source>
        <dbReference type="EMBL" id="RNJ48008.1"/>
    </source>
</evidence>
<dbReference type="InterPro" id="IPR009051">
    <property type="entry name" value="Helical_ferredxn"/>
</dbReference>
<dbReference type="Pfam" id="PF14691">
    <property type="entry name" value="Fer4_20"/>
    <property type="match status" value="1"/>
</dbReference>
<dbReference type="GO" id="GO:0022904">
    <property type="term" value="P:respiratory electron transport chain"/>
    <property type="evidence" value="ECO:0007669"/>
    <property type="project" value="TreeGrafter"/>
</dbReference>
<dbReference type="PRINTS" id="PR00469">
    <property type="entry name" value="PNDRDTASEII"/>
</dbReference>
<dbReference type="InterPro" id="IPR006657">
    <property type="entry name" value="MoPterin_dinucl-bd_dom"/>
</dbReference>
<sequence>MMTRGEARAPARPGGGPCAAGAAARCIAGRPHKGTVDPRSPELLDGERTMVNLELMDSPFVSAPVARSCRFTLNGLEVEGRIGESILSAANRAGVDIPSMCADPRMDPAGECGLCMVHVSGHQEPVKACSTLVAEGLVVEGETPTLAAIRKARLTEYLSNHNAYCSPPCQAACPAGIDIAGYINLIGKGKFVEATALIKQMLPLPGILGRVCPRPCEADCRRLQIDGQPIAICSLKRYAADKAAESGLPTQPEPKPATGKRVAVIGAGPAGLSAAYYLAIEGHKVTLLEGEKEAGGTLRFGIPPYRLPDDVLNREIAEILSLGVELKTSQWMGRDYQIESLLAEGYDAAFLSVGAMAGKRAGIQGEDAKGVRSAIDYLRRINWGERVDLGRRVIVVGGGFTAADAVRTARRGGASEVVMMYRRTKNEMTASTHEIHDCELEGVTFEFLAAPVEVVVENGHAVGLRAVRMALGEPDESGRRRPTPVEGSEFVTPADSILMAIGQDVYPDVLNEPCLATNRWGHITSDTATMRTNLPGVFAGGDCSTGAATVVEAVAAGRKGACAIHAFLNGADDRGIAKAIERPIPKFFDIGATARQPAAMAEMPTIAPKTRVESFSANGAGRAFDEVELGFSDVQAQTEAERCLQCVCQAAGVCSLQKYSLAYDAGTLDYVGEPVPAGKERVYEPLMSWPFFELDRQKCVKCMSCVNICETVQHREVYTKDVDGYPALVSGTLDFRDTDCNNCGQCVSACPTGALKSLFDKGVLPKNQRQKTESVCNFCGTGCALEFETEGNKIVAVNASTKSPANAGNLCVKGRFGMDFIQSPDRLTKPLIRRGGKDSPFEEASWDEAIAYVARRLNEIKAKHGPHAIAGFTSARVSNEDDYVMQKLIRCAVGTNNTDHCARLCHMASVVALKQAIGSSAPSASATDIGLADVYLAVGSNPTVAHPVISSRVLRAKYERGAKIIAIDPRHTELVGHADLWLQVKPGTNVSILNSIAHVILQEGLVNEEFVEARTANFNAFAENLAEYSPEKMQSVTGVDPALVRQTARLYAQAERGILLWGMGITHHLKGVDSALALANLALMTGQVGRPGTGWMPLRGQANVQGASDMQGHHNALPGYQSITDPAAREKFEAAWGVKLPDNAYKSIIELEEAAGTGEIRAMYIMGDNAIGASPDMTAVEKGLRNLEFLVVQDIFMSDTAKAADVVLPAAAFAEKEGTFTNTERRVQLLNKAVDPPGEARPDWQIVCDISMAMGYPMSYPNAAAIMEEIASLVPTYAGIRHERLRNGGLQWPCPDTQHPGTRYLYSERFPTEDGRASFTVLTQKPAIEQADTEYPLIVDTGRWLEHYDTGTMTGRSFGLSYMRPHGEIEMHPEDAKRGELKTGDWARLSTRRGSIEARVRVSDHIKEGMVFYPFHYPEQSANRLVGVEMDSASRTPAFKGAAARIERIPHNW</sequence>
<dbReference type="SUPFAM" id="SSF51971">
    <property type="entry name" value="Nucleotide-binding domain"/>
    <property type="match status" value="2"/>
</dbReference>
<dbReference type="InterPro" id="IPR042204">
    <property type="entry name" value="2Fe-2S-bd_N"/>
</dbReference>
<dbReference type="GO" id="GO:0051539">
    <property type="term" value="F:4 iron, 4 sulfur cluster binding"/>
    <property type="evidence" value="ECO:0007669"/>
    <property type="project" value="UniProtKB-KW"/>
</dbReference>
<gene>
    <name evidence="11" type="ORF">D1O30_19350</name>
</gene>
<dbReference type="InterPro" id="IPR036188">
    <property type="entry name" value="FAD/NAD-bd_sf"/>
</dbReference>
<dbReference type="PANTHER" id="PTHR43105">
    <property type="entry name" value="RESPIRATORY NITRATE REDUCTASE"/>
    <property type="match status" value="1"/>
</dbReference>
<reference evidence="11 12" key="1">
    <citation type="submission" date="2018-08" db="EMBL/GenBank/DDBJ databases">
        <title>Genome sequence of Methylocystis hirsuta CSC1, a methanotroph able to accumulate PHAs.</title>
        <authorList>
            <person name="Bordel S."/>
            <person name="Rodriguez E."/>
            <person name="Gancedo J."/>
            <person name="Munoz R."/>
        </authorList>
    </citation>
    <scope>NUCLEOTIDE SEQUENCE [LARGE SCALE GENOMIC DNA]</scope>
    <source>
        <strain evidence="11 12">CSC1</strain>
    </source>
</reference>
<dbReference type="InterPro" id="IPR006963">
    <property type="entry name" value="Mopterin_OxRdtase_4Fe-4S_dom"/>
</dbReference>
<keyword evidence="12" id="KW-1185">Reference proteome</keyword>
<dbReference type="SUPFAM" id="SSF50692">
    <property type="entry name" value="ADC-like"/>
    <property type="match status" value="1"/>
</dbReference>
<keyword evidence="6" id="KW-0408">Iron</keyword>
<dbReference type="GO" id="GO:0046872">
    <property type="term" value="F:metal ion binding"/>
    <property type="evidence" value="ECO:0007669"/>
    <property type="project" value="UniProtKB-KW"/>
</dbReference>
<dbReference type="Gene3D" id="2.40.40.20">
    <property type="match status" value="1"/>
</dbReference>
<dbReference type="PROSITE" id="PS00198">
    <property type="entry name" value="4FE4S_FER_1"/>
    <property type="match status" value="1"/>
</dbReference>
<dbReference type="Gene3D" id="1.10.1060.10">
    <property type="entry name" value="Alpha-helical ferredoxin"/>
    <property type="match status" value="1"/>
</dbReference>
<dbReference type="GO" id="GO:1990204">
    <property type="term" value="C:oxidoreductase complex"/>
    <property type="evidence" value="ECO:0007669"/>
    <property type="project" value="UniProtKB-ARBA"/>
</dbReference>
<name>A0A3M9XLR9_9HYPH</name>
<protein>
    <submittedName>
        <fullName evidence="11">Formate dehydrogenase subunit alpha</fullName>
    </submittedName>
</protein>
<dbReference type="Gene3D" id="3.40.50.740">
    <property type="match status" value="1"/>
</dbReference>
<dbReference type="GO" id="GO:0043546">
    <property type="term" value="F:molybdopterin cofactor binding"/>
    <property type="evidence" value="ECO:0007669"/>
    <property type="project" value="InterPro"/>
</dbReference>
<keyword evidence="7" id="KW-0411">Iron-sulfur</keyword>
<dbReference type="InterPro" id="IPR036010">
    <property type="entry name" value="2Fe-2S_ferredoxin-like_sf"/>
</dbReference>
<dbReference type="Gene3D" id="2.20.25.90">
    <property type="entry name" value="ADC-like domains"/>
    <property type="match status" value="1"/>
</dbReference>
<evidence type="ECO:0000256" key="5">
    <source>
        <dbReference type="ARBA" id="ARBA00023002"/>
    </source>
</evidence>
<dbReference type="Gene3D" id="3.10.20.440">
    <property type="entry name" value="2Fe-2S iron-sulphur cluster binding domain, sarcosine oxidase, alpha subunit, N-terminal domain"/>
    <property type="match status" value="1"/>
</dbReference>